<proteinExistence type="predicted"/>
<gene>
    <name evidence="1" type="ORF">CDO81_15725</name>
</gene>
<dbReference type="EMBL" id="NISI01000006">
    <property type="protein sequence ID" value="OWR03025.1"/>
    <property type="molecule type" value="Genomic_DNA"/>
</dbReference>
<reference evidence="1 2" key="1">
    <citation type="journal article" date="2007" name="Int. J. Syst. Evol. Microbiol.">
        <title>Description of Pelomonas aquatica sp. nov. and Pelomonas puraquae sp. nov., isolated from industrial and haemodialysis water.</title>
        <authorList>
            <person name="Gomila M."/>
            <person name="Bowien B."/>
            <person name="Falsen E."/>
            <person name="Moore E.R."/>
            <person name="Lalucat J."/>
        </authorList>
    </citation>
    <scope>NUCLEOTIDE SEQUENCE [LARGE SCALE GENOMIC DNA]</scope>
    <source>
        <strain evidence="1 2">CCUG 52769</strain>
    </source>
</reference>
<dbReference type="Proteomes" id="UP000197446">
    <property type="component" value="Unassembled WGS sequence"/>
</dbReference>
<keyword evidence="2" id="KW-1185">Reference proteome</keyword>
<protein>
    <submittedName>
        <fullName evidence="1">Uncharacterized protein</fullName>
    </submittedName>
</protein>
<evidence type="ECO:0000313" key="1">
    <source>
        <dbReference type="EMBL" id="OWR03025.1"/>
    </source>
</evidence>
<accession>A0A254N4N2</accession>
<organism evidence="1 2">
    <name type="scientific">Roseateles puraquae</name>
    <dbReference type="NCBI Taxonomy" id="431059"/>
    <lineage>
        <taxon>Bacteria</taxon>
        <taxon>Pseudomonadati</taxon>
        <taxon>Pseudomonadota</taxon>
        <taxon>Betaproteobacteria</taxon>
        <taxon>Burkholderiales</taxon>
        <taxon>Sphaerotilaceae</taxon>
        <taxon>Roseateles</taxon>
    </lineage>
</organism>
<comment type="caution">
    <text evidence="1">The sequence shown here is derived from an EMBL/GenBank/DDBJ whole genome shotgun (WGS) entry which is preliminary data.</text>
</comment>
<sequence length="101" mass="10754">MLAGCATAEQTQRFNDGWKPGHVKAVGTAAALGEQHPRLDCRSTTDADAPNTVYAVVSYPQGHRHPSVIASVPEQLHPGLGETVWVNSQRCVPLEPRAAGD</sequence>
<name>A0A254N4N2_9BURK</name>
<dbReference type="AlphaFoldDB" id="A0A254N4N2"/>
<evidence type="ECO:0000313" key="2">
    <source>
        <dbReference type="Proteomes" id="UP000197446"/>
    </source>
</evidence>